<dbReference type="PANTHER" id="PTHR41252:SF1">
    <property type="entry name" value="BLR2505 PROTEIN"/>
    <property type="match status" value="1"/>
</dbReference>
<dbReference type="eggNOG" id="COG3631">
    <property type="taxonomic scope" value="Bacteria"/>
</dbReference>
<dbReference type="KEGG" id="aja:AJAP_07910"/>
<dbReference type="PANTHER" id="PTHR41252">
    <property type="entry name" value="BLR2505 PROTEIN"/>
    <property type="match status" value="1"/>
</dbReference>
<accession>A0A075UK13</accession>
<dbReference type="AlphaFoldDB" id="A0A075UK13"/>
<feature type="domain" description="SnoaL-like" evidence="1">
    <location>
        <begin position="31"/>
        <end position="126"/>
    </location>
</feature>
<dbReference type="SUPFAM" id="SSF54427">
    <property type="entry name" value="NTF2-like"/>
    <property type="match status" value="1"/>
</dbReference>
<dbReference type="InterPro" id="IPR037401">
    <property type="entry name" value="SnoaL-like"/>
</dbReference>
<dbReference type="EMBL" id="CP008953">
    <property type="protein sequence ID" value="AIG74492.1"/>
    <property type="molecule type" value="Genomic_DNA"/>
</dbReference>
<dbReference type="HOGENOM" id="CLU_133309_0_0_11"/>
<name>A0A075UK13_9PSEU</name>
<dbReference type="Pfam" id="PF12680">
    <property type="entry name" value="SnoaL_2"/>
    <property type="match status" value="1"/>
</dbReference>
<dbReference type="STRING" id="208439.AJAP_07910"/>
<gene>
    <name evidence="2" type="ORF">AJAP_07910</name>
</gene>
<protein>
    <recommendedName>
        <fullName evidence="1">SnoaL-like domain-containing protein</fullName>
    </recommendedName>
</protein>
<evidence type="ECO:0000259" key="1">
    <source>
        <dbReference type="Pfam" id="PF12680"/>
    </source>
</evidence>
<organism evidence="2 3">
    <name type="scientific">Amycolatopsis japonica</name>
    <dbReference type="NCBI Taxonomy" id="208439"/>
    <lineage>
        <taxon>Bacteria</taxon>
        <taxon>Bacillati</taxon>
        <taxon>Actinomycetota</taxon>
        <taxon>Actinomycetes</taxon>
        <taxon>Pseudonocardiales</taxon>
        <taxon>Pseudonocardiaceae</taxon>
        <taxon>Amycolatopsis</taxon>
        <taxon>Amycolatopsis japonica group</taxon>
    </lineage>
</organism>
<dbReference type="Gene3D" id="3.10.450.50">
    <property type="match status" value="1"/>
</dbReference>
<keyword evidence="3" id="KW-1185">Reference proteome</keyword>
<evidence type="ECO:0000313" key="3">
    <source>
        <dbReference type="Proteomes" id="UP000028492"/>
    </source>
</evidence>
<dbReference type="Proteomes" id="UP000028492">
    <property type="component" value="Chromosome"/>
</dbReference>
<sequence>MTTTTDALSVLKGMYAAEAEYFAAGGPGKASFASLAPFFSPDVVLHQADGLPYGGIWRGHEGMERFFVAMSGTWDVFDMLDQSFLSETDPLVILTHVHVRARATGRELDFPILQTITVADGRITEVRPFYWDTAAIAAACTNYHSADDRLPRS</sequence>
<proteinExistence type="predicted"/>
<evidence type="ECO:0000313" key="2">
    <source>
        <dbReference type="EMBL" id="AIG74492.1"/>
    </source>
</evidence>
<dbReference type="InterPro" id="IPR032710">
    <property type="entry name" value="NTF2-like_dom_sf"/>
</dbReference>
<dbReference type="RefSeq" id="WP_228694892.1">
    <property type="nucleotide sequence ID" value="NZ_CP008953.1"/>
</dbReference>
<reference evidence="2 3" key="1">
    <citation type="journal article" date="2014" name="J. Biotechnol.">
        <title>Complete genome sequence of the actinobacterium Amycolatopsis japonica MG417-CF17(T) (=DSM 44213T) producing (S,S)-N,N'-ethylenediaminedisuccinic acid.</title>
        <authorList>
            <person name="Stegmann E."/>
            <person name="Albersmeier A."/>
            <person name="Spohn M."/>
            <person name="Gert H."/>
            <person name="Weber T."/>
            <person name="Wohlleben W."/>
            <person name="Kalinowski J."/>
            <person name="Ruckert C."/>
        </authorList>
    </citation>
    <scope>NUCLEOTIDE SEQUENCE [LARGE SCALE GENOMIC DNA]</scope>
    <source>
        <strain evidence="3">MG417-CF17 (DSM 44213)</strain>
    </source>
</reference>